<proteinExistence type="predicted"/>
<feature type="domain" description="30K viral movement protein core" evidence="1">
    <location>
        <begin position="101"/>
        <end position="231"/>
    </location>
</feature>
<dbReference type="EMBL" id="MW594440">
    <property type="protein sequence ID" value="QTP72398.1"/>
    <property type="molecule type" value="Genomic_RNA"/>
</dbReference>
<sequence>MSGINVFSNNSVQLARMKGKAIDNGSSLPVVSFRKASEHMINEGIGTLVSLKGGNNFSEEIECMASEFKEVIKGEIKSIVSPITIKLKDSESTTKVKITTMDKVTSLIKFEKFPFYRVDRLKILYIPLFSGENSEGKNITFSIQDRSMVVAGKPKKISSATAPINKMSMIELSATYFVQSKDLSKIEFGYKAKGIPVSGRSFAAVYLAFYIHGDHFPATMRPKDPIVLLIDDVDAPTDINKTSSVKDLCDKVHKRIESKSKQMNRDRSRFEILEERRKSDMLLIKENVEEDNTSDPTFSVKENDSELFHGITKANIAEYLPRNLPISQWENAILDTGAPDHWCYHPNIVDLKVMGSEDALEEGVNFHRVRDVEVKLGVHWIRLREVLFGRKDDRPLISYNKLMKSGIIDSLNKVTKSKSILCCEGKVMFDLDTSGGYQVFIPSESTSRTIIIE</sequence>
<protein>
    <submittedName>
        <fullName evidence="2">50 kDa protein</fullName>
    </submittedName>
</protein>
<name>A0A8A8QHA4_9VIRU</name>
<dbReference type="Pfam" id="PF17644">
    <property type="entry name" value="30K_MP_core"/>
    <property type="match status" value="1"/>
</dbReference>
<evidence type="ECO:0000259" key="1">
    <source>
        <dbReference type="Pfam" id="PF17644"/>
    </source>
</evidence>
<dbReference type="InterPro" id="IPR041344">
    <property type="entry name" value="30K_MP_core"/>
</dbReference>
<evidence type="ECO:0000313" key="2">
    <source>
        <dbReference type="EMBL" id="QTP72398.1"/>
    </source>
</evidence>
<reference evidence="2" key="1">
    <citation type="submission" date="2021-02" db="EMBL/GenBank/DDBJ databases">
        <title>Comparing RNA input methods and different decreasing in silico sequencing depths to identify viruses infecting tomato crops by High-Throughput Sequencing.</title>
        <authorList>
            <person name="Maachi A."/>
            <person name="Torre C."/>
            <person name="Sempere R.N."/>
            <person name="Hernando Y."/>
            <person name="Aranda M."/>
            <person name="Donaire L."/>
        </authorList>
    </citation>
    <scope>NUCLEOTIDE SEQUENCE</scope>
    <source>
        <strain evidence="2">LRNV/Spanish</strain>
    </source>
</reference>
<accession>A0A8A8QHA4</accession>
<organism evidence="2">
    <name type="scientific">Lettuce ring necrosis virus</name>
    <dbReference type="NCBI Taxonomy" id="274495"/>
    <lineage>
        <taxon>Viruses</taxon>
        <taxon>Riboviria</taxon>
        <taxon>Orthornavirae</taxon>
        <taxon>Negarnaviricota</taxon>
        <taxon>Haploviricotina</taxon>
        <taxon>Milneviricetes</taxon>
        <taxon>Naedrevirales</taxon>
        <taxon>Aspiviridae</taxon>
        <taxon>Ophiovirus</taxon>
        <taxon>Ophiovirus lactucae</taxon>
    </lineage>
</organism>